<reference evidence="1" key="2">
    <citation type="submission" date="2020-11" db="EMBL/GenBank/DDBJ databases">
        <authorList>
            <person name="McCartney M.A."/>
            <person name="Auch B."/>
            <person name="Kono T."/>
            <person name="Mallez S."/>
            <person name="Becker A."/>
            <person name="Gohl D.M."/>
            <person name="Silverstein K.A.T."/>
            <person name="Koren S."/>
            <person name="Bechman K.B."/>
            <person name="Herman A."/>
            <person name="Abrahante J.E."/>
            <person name="Garbe J."/>
        </authorList>
    </citation>
    <scope>NUCLEOTIDE SEQUENCE</scope>
    <source>
        <strain evidence="1">Duluth1</strain>
        <tissue evidence="1">Whole animal</tissue>
    </source>
</reference>
<dbReference type="Proteomes" id="UP000828390">
    <property type="component" value="Unassembled WGS sequence"/>
</dbReference>
<dbReference type="EMBL" id="JAIWYP010000005">
    <property type="protein sequence ID" value="KAH3823297.1"/>
    <property type="molecule type" value="Genomic_DNA"/>
</dbReference>
<dbReference type="AlphaFoldDB" id="A0A9D4JWS6"/>
<gene>
    <name evidence="1" type="ORF">DPMN_125096</name>
</gene>
<comment type="caution">
    <text evidence="1">The sequence shown here is derived from an EMBL/GenBank/DDBJ whole genome shotgun (WGS) entry which is preliminary data.</text>
</comment>
<name>A0A9D4JWS6_DREPO</name>
<evidence type="ECO:0000313" key="2">
    <source>
        <dbReference type="Proteomes" id="UP000828390"/>
    </source>
</evidence>
<sequence>MLPPGANPLDPHWLELQRRYMLPGGRAGPAHLPGIYPPTSIATDLMAQERERLERLGEEEFRGACLGSRNSIKYILILFTRAEILENWTCAFA</sequence>
<accession>A0A9D4JWS6</accession>
<organism evidence="1 2">
    <name type="scientific">Dreissena polymorpha</name>
    <name type="common">Zebra mussel</name>
    <name type="synonym">Mytilus polymorpha</name>
    <dbReference type="NCBI Taxonomy" id="45954"/>
    <lineage>
        <taxon>Eukaryota</taxon>
        <taxon>Metazoa</taxon>
        <taxon>Spiralia</taxon>
        <taxon>Lophotrochozoa</taxon>
        <taxon>Mollusca</taxon>
        <taxon>Bivalvia</taxon>
        <taxon>Autobranchia</taxon>
        <taxon>Heteroconchia</taxon>
        <taxon>Euheterodonta</taxon>
        <taxon>Imparidentia</taxon>
        <taxon>Neoheterodontei</taxon>
        <taxon>Myida</taxon>
        <taxon>Dreissenoidea</taxon>
        <taxon>Dreissenidae</taxon>
        <taxon>Dreissena</taxon>
    </lineage>
</organism>
<protein>
    <submittedName>
        <fullName evidence="1">Uncharacterized protein</fullName>
    </submittedName>
</protein>
<evidence type="ECO:0000313" key="1">
    <source>
        <dbReference type="EMBL" id="KAH3823297.1"/>
    </source>
</evidence>
<reference evidence="1" key="1">
    <citation type="journal article" date="2019" name="bioRxiv">
        <title>The Genome of the Zebra Mussel, Dreissena polymorpha: A Resource for Invasive Species Research.</title>
        <authorList>
            <person name="McCartney M.A."/>
            <person name="Auch B."/>
            <person name="Kono T."/>
            <person name="Mallez S."/>
            <person name="Zhang Y."/>
            <person name="Obille A."/>
            <person name="Becker A."/>
            <person name="Abrahante J.E."/>
            <person name="Garbe J."/>
            <person name="Badalamenti J.P."/>
            <person name="Herman A."/>
            <person name="Mangelson H."/>
            <person name="Liachko I."/>
            <person name="Sullivan S."/>
            <person name="Sone E.D."/>
            <person name="Koren S."/>
            <person name="Silverstein K.A.T."/>
            <person name="Beckman K.B."/>
            <person name="Gohl D.M."/>
        </authorList>
    </citation>
    <scope>NUCLEOTIDE SEQUENCE</scope>
    <source>
        <strain evidence="1">Duluth1</strain>
        <tissue evidence="1">Whole animal</tissue>
    </source>
</reference>
<keyword evidence="2" id="KW-1185">Reference proteome</keyword>
<proteinExistence type="predicted"/>